<dbReference type="RefSeq" id="WP_072918977.1">
    <property type="nucleotide sequence ID" value="NZ_FQYQ01000026.1"/>
</dbReference>
<feature type="region of interest" description="Disordered" evidence="1">
    <location>
        <begin position="221"/>
        <end position="247"/>
    </location>
</feature>
<organism evidence="2 3">
    <name type="scientific">Pseudobutyrivibrio xylanivorans DSM 14809</name>
    <dbReference type="NCBI Taxonomy" id="1123012"/>
    <lineage>
        <taxon>Bacteria</taxon>
        <taxon>Bacillati</taxon>
        <taxon>Bacillota</taxon>
        <taxon>Clostridia</taxon>
        <taxon>Lachnospirales</taxon>
        <taxon>Lachnospiraceae</taxon>
        <taxon>Pseudobutyrivibrio</taxon>
    </lineage>
</organism>
<dbReference type="Proteomes" id="UP000184185">
    <property type="component" value="Unassembled WGS sequence"/>
</dbReference>
<accession>A0A1M6JXW3</accession>
<keyword evidence="3" id="KW-1185">Reference proteome</keyword>
<protein>
    <recommendedName>
        <fullName evidence="4">Sce7726 family protein</fullName>
    </recommendedName>
</protein>
<dbReference type="STRING" id="185007.SAMN02910350_02730"/>
<evidence type="ECO:0000313" key="2">
    <source>
        <dbReference type="EMBL" id="SHJ51468.1"/>
    </source>
</evidence>
<dbReference type="InterPro" id="IPR047729">
    <property type="entry name" value="Sce7726-like"/>
</dbReference>
<evidence type="ECO:0000256" key="1">
    <source>
        <dbReference type="SAM" id="MobiDB-lite"/>
    </source>
</evidence>
<proteinExistence type="predicted"/>
<dbReference type="OrthoDB" id="128875at2"/>
<dbReference type="EMBL" id="FQYQ01000026">
    <property type="protein sequence ID" value="SHJ51468.1"/>
    <property type="molecule type" value="Genomic_DNA"/>
</dbReference>
<evidence type="ECO:0008006" key="4">
    <source>
        <dbReference type="Google" id="ProtNLM"/>
    </source>
</evidence>
<dbReference type="AlphaFoldDB" id="A0A1M6JXW3"/>
<gene>
    <name evidence="2" type="ORF">SAMN02745725_02724</name>
</gene>
<dbReference type="NCBIfam" id="NF033832">
    <property type="entry name" value="sce7726_fam"/>
    <property type="match status" value="1"/>
</dbReference>
<sequence length="247" mass="29172">MLKDKDIREALFDYLELEYGKTRIYEEKMIGKSRADVYMVITGALIGIEIKSDADTYTRLDSQIKDYDKYFDYNLVVVGSSHASHIEEHVPDYWGIITVDEIDGKADFYFLRQPEHNKKMKIERKLELLWRPELGIILERFGMPKYAGQSKPFVRKKIIEWTKTPPTKAEVTRIKRAAREAGVEPDIPETKLNPLELNDEISELLFERDYEKLLADIKEYQKEKNPRRRGTKKSTRVRRIRKLAKKQ</sequence>
<name>A0A1M6JXW3_PSEXY</name>
<reference evidence="2 3" key="1">
    <citation type="submission" date="2016-11" db="EMBL/GenBank/DDBJ databases">
        <authorList>
            <person name="Jaros S."/>
            <person name="Januszkiewicz K."/>
            <person name="Wedrychowicz H."/>
        </authorList>
    </citation>
    <scope>NUCLEOTIDE SEQUENCE [LARGE SCALE GENOMIC DNA]</scope>
    <source>
        <strain evidence="2 3">DSM 14809</strain>
    </source>
</reference>
<evidence type="ECO:0000313" key="3">
    <source>
        <dbReference type="Proteomes" id="UP000184185"/>
    </source>
</evidence>
<feature type="compositionally biased region" description="Basic residues" evidence="1">
    <location>
        <begin position="225"/>
        <end position="247"/>
    </location>
</feature>